<dbReference type="SUPFAM" id="SSF49401">
    <property type="entry name" value="Bacterial adhesins"/>
    <property type="match status" value="1"/>
</dbReference>
<dbReference type="InterPro" id="IPR008966">
    <property type="entry name" value="Adhesion_dom_sf"/>
</dbReference>
<dbReference type="Proteomes" id="UP000010290">
    <property type="component" value="Chromosome"/>
</dbReference>
<dbReference type="HOGENOM" id="CLU_2975790_0_0_6"/>
<dbReference type="InterPro" id="IPR036937">
    <property type="entry name" value="Adhesion_dom_fimbrial_sf"/>
</dbReference>
<evidence type="ECO:0000313" key="2">
    <source>
        <dbReference type="Proteomes" id="UP000010290"/>
    </source>
</evidence>
<proteinExistence type="predicted"/>
<accession>K8WNP0</accession>
<dbReference type="GO" id="GO:0009289">
    <property type="term" value="C:pilus"/>
    <property type="evidence" value="ECO:0007669"/>
    <property type="project" value="InterPro"/>
</dbReference>
<sequence length="58" mass="6429">MQITDKSGHEINFGTHAKPILISTGQTLLTYYVSPVRVSNILQAGAYRSVISFQIAYE</sequence>
<dbReference type="GO" id="GO:0007155">
    <property type="term" value="P:cell adhesion"/>
    <property type="evidence" value="ECO:0007669"/>
    <property type="project" value="InterPro"/>
</dbReference>
<dbReference type="PATRIC" id="fig|1141660.3.peg.109"/>
<dbReference type="AlphaFoldDB" id="K8WNP0"/>
<keyword evidence="2" id="KW-1185">Reference proteome</keyword>
<dbReference type="Gene3D" id="2.60.40.1090">
    <property type="entry name" value="Fimbrial-type adhesion domain"/>
    <property type="match status" value="1"/>
</dbReference>
<organism evidence="1 2">
    <name type="scientific">Providencia sneebia DSM 19967</name>
    <dbReference type="NCBI Taxonomy" id="1141660"/>
    <lineage>
        <taxon>Bacteria</taxon>
        <taxon>Pseudomonadati</taxon>
        <taxon>Pseudomonadota</taxon>
        <taxon>Gammaproteobacteria</taxon>
        <taxon>Enterobacterales</taxon>
        <taxon>Morganellaceae</taxon>
        <taxon>Providencia</taxon>
    </lineage>
</organism>
<name>K8WNP0_9GAMM</name>
<comment type="caution">
    <text evidence="1">The sequence shown here is derived from an EMBL/GenBank/DDBJ whole genome shotgun (WGS) entry which is preliminary data.</text>
</comment>
<reference evidence="1 2" key="1">
    <citation type="journal article" date="2012" name="BMC Genomics">
        <title>Comparative genomics of bacteria in the genus Providencia isolated from wild Drosophila melanogaster.</title>
        <authorList>
            <person name="Galac M.R."/>
            <person name="Lazzaro B.P."/>
        </authorList>
    </citation>
    <scope>NUCLEOTIDE SEQUENCE [LARGE SCALE GENOMIC DNA]</scope>
    <source>
        <strain evidence="1 2">DSM 19967</strain>
    </source>
</reference>
<gene>
    <name evidence="1" type="ORF">OO7_00545</name>
</gene>
<protein>
    <submittedName>
        <fullName evidence="1">MrfX protein</fullName>
    </submittedName>
</protein>
<dbReference type="RefSeq" id="WP_008914015.1">
    <property type="nucleotide sequence ID" value="NZ_CM001773.1"/>
</dbReference>
<dbReference type="EMBL" id="AKKN01000001">
    <property type="protein sequence ID" value="EKT61586.1"/>
    <property type="molecule type" value="Genomic_DNA"/>
</dbReference>
<evidence type="ECO:0000313" key="1">
    <source>
        <dbReference type="EMBL" id="EKT61586.1"/>
    </source>
</evidence>